<evidence type="ECO:0000313" key="2">
    <source>
        <dbReference type="WBParaSite" id="HNAJ_0000544801-mRNA-1"/>
    </source>
</evidence>
<evidence type="ECO:0000256" key="1">
    <source>
        <dbReference type="SAM" id="MobiDB-lite"/>
    </source>
</evidence>
<feature type="region of interest" description="Disordered" evidence="1">
    <location>
        <begin position="40"/>
        <end position="80"/>
    </location>
</feature>
<dbReference type="WBParaSite" id="HNAJ_0000544801-mRNA-1">
    <property type="protein sequence ID" value="HNAJ_0000544801-mRNA-1"/>
    <property type="gene ID" value="HNAJ_0000544801"/>
</dbReference>
<dbReference type="AlphaFoldDB" id="A0A0R3TEF9"/>
<accession>A0A0R3TEF9</accession>
<sequence length="139" mass="14516">LEVDDLLFSSLALGENLPSLASSSSEIGQVILANHLSSSASSIGADRTPDSDSLQPIPSHEIPLNDHTSASSASSRTPTTLAHSVGDKVLLIGSCNLHGRYGVPIGLNLNSGLTGVFSLSSARRIPKWHAWVTHRNSPA</sequence>
<proteinExistence type="predicted"/>
<organism evidence="2">
    <name type="scientific">Rodentolepis nana</name>
    <name type="common">Dwarf tapeworm</name>
    <name type="synonym">Hymenolepis nana</name>
    <dbReference type="NCBI Taxonomy" id="102285"/>
    <lineage>
        <taxon>Eukaryota</taxon>
        <taxon>Metazoa</taxon>
        <taxon>Spiralia</taxon>
        <taxon>Lophotrochozoa</taxon>
        <taxon>Platyhelminthes</taxon>
        <taxon>Cestoda</taxon>
        <taxon>Eucestoda</taxon>
        <taxon>Cyclophyllidea</taxon>
        <taxon>Hymenolepididae</taxon>
        <taxon>Rodentolepis</taxon>
    </lineage>
</organism>
<name>A0A0R3TEF9_RODNA</name>
<protein>
    <submittedName>
        <fullName evidence="2">TLDc domain-containing protein</fullName>
    </submittedName>
</protein>
<reference evidence="2" key="1">
    <citation type="submission" date="2017-02" db="UniProtKB">
        <authorList>
            <consortium name="WormBaseParasite"/>
        </authorList>
    </citation>
    <scope>IDENTIFICATION</scope>
</reference>